<feature type="transmembrane region" description="Helical" evidence="6">
    <location>
        <begin position="97"/>
        <end position="117"/>
    </location>
</feature>
<evidence type="ECO:0000256" key="6">
    <source>
        <dbReference type="SAM" id="Phobius"/>
    </source>
</evidence>
<protein>
    <submittedName>
        <fullName evidence="8">Permease of the drug/metabolite transporter (DMT) superfamily</fullName>
    </submittedName>
</protein>
<feature type="transmembrane region" description="Helical" evidence="6">
    <location>
        <begin position="264"/>
        <end position="282"/>
    </location>
</feature>
<keyword evidence="9" id="KW-1185">Reference proteome</keyword>
<evidence type="ECO:0000259" key="7">
    <source>
        <dbReference type="Pfam" id="PF00892"/>
    </source>
</evidence>
<dbReference type="Pfam" id="PF00892">
    <property type="entry name" value="EamA"/>
    <property type="match status" value="1"/>
</dbReference>
<comment type="subcellular location">
    <subcellularLocation>
        <location evidence="1">Membrane</location>
        <topology evidence="1">Multi-pass membrane protein</topology>
    </subcellularLocation>
</comment>
<keyword evidence="4 6" id="KW-1133">Transmembrane helix</keyword>
<evidence type="ECO:0000256" key="5">
    <source>
        <dbReference type="ARBA" id="ARBA00023136"/>
    </source>
</evidence>
<dbReference type="AlphaFoldDB" id="A0A1H8ER26"/>
<keyword evidence="5 6" id="KW-0472">Membrane</keyword>
<proteinExistence type="inferred from homology"/>
<evidence type="ECO:0000256" key="1">
    <source>
        <dbReference type="ARBA" id="ARBA00004141"/>
    </source>
</evidence>
<feature type="transmembrane region" description="Helical" evidence="6">
    <location>
        <begin position="236"/>
        <end position="258"/>
    </location>
</feature>
<dbReference type="OrthoDB" id="7165334at2"/>
<sequence>MAVTDNTRGIIFMAVAMATFTVNDSFMKAATQILPLSQAIVIRGGLTIVALLVLARVMGVRTLRVAKVDRKLLGWRTVAELGATLTFLLALMNMPLANLSAILQSLPLAVTLGAVIALREPVGWRRMTAIGVGLAGVLLIVRPGTEGFNVWSVLALISVAFVVVRDLTTRQFSKGLPSVTIAIYTSVSVTLMGLAGLFIQDWIPVPPRALAMLAAAAAMLIMGYLFIVMAMRVGDVAIVAPFRYSALIWAILIGWLAFGEIPKALTFVGAAIVVGTGLYTYLREHQVQRKIAATAASMTGTATPDR</sequence>
<dbReference type="STRING" id="1077947.SAMN05216227_100977"/>
<dbReference type="GO" id="GO:0016020">
    <property type="term" value="C:membrane"/>
    <property type="evidence" value="ECO:0007669"/>
    <property type="project" value="UniProtKB-SubCell"/>
</dbReference>
<feature type="transmembrane region" description="Helical" evidence="6">
    <location>
        <begin position="209"/>
        <end position="229"/>
    </location>
</feature>
<dbReference type="PANTHER" id="PTHR22911:SF6">
    <property type="entry name" value="SOLUTE CARRIER FAMILY 35 MEMBER G1"/>
    <property type="match status" value="1"/>
</dbReference>
<feature type="domain" description="EamA" evidence="7">
    <location>
        <begin position="151"/>
        <end position="275"/>
    </location>
</feature>
<accession>A0A1H8ER26</accession>
<feature type="transmembrane region" description="Helical" evidence="6">
    <location>
        <begin position="148"/>
        <end position="167"/>
    </location>
</feature>
<dbReference type="SUPFAM" id="SSF103481">
    <property type="entry name" value="Multidrug resistance efflux transporter EmrE"/>
    <property type="match status" value="2"/>
</dbReference>
<dbReference type="RefSeq" id="WP_050521224.1">
    <property type="nucleotide sequence ID" value="NZ_FOCO01000009.1"/>
</dbReference>
<dbReference type="PANTHER" id="PTHR22911">
    <property type="entry name" value="ACYL-MALONYL CONDENSING ENZYME-RELATED"/>
    <property type="match status" value="1"/>
</dbReference>
<evidence type="ECO:0000313" key="8">
    <source>
        <dbReference type="EMBL" id="SEN21935.1"/>
    </source>
</evidence>
<feature type="transmembrane region" description="Helical" evidence="6">
    <location>
        <begin position="40"/>
        <end position="60"/>
    </location>
</feature>
<feature type="transmembrane region" description="Helical" evidence="6">
    <location>
        <begin position="72"/>
        <end position="91"/>
    </location>
</feature>
<gene>
    <name evidence="8" type="ORF">SAMN05216227_100977</name>
</gene>
<evidence type="ECO:0000256" key="4">
    <source>
        <dbReference type="ARBA" id="ARBA00022989"/>
    </source>
</evidence>
<dbReference type="Proteomes" id="UP000183002">
    <property type="component" value="Unassembled WGS sequence"/>
</dbReference>
<keyword evidence="3 6" id="KW-0812">Transmembrane</keyword>
<feature type="transmembrane region" description="Helical" evidence="6">
    <location>
        <begin position="124"/>
        <end position="142"/>
    </location>
</feature>
<name>A0A1H8ER26_9RHOB</name>
<organism evidence="8 9">
    <name type="scientific">Pseudorhodobacter antarcticus</name>
    <dbReference type="NCBI Taxonomy" id="1077947"/>
    <lineage>
        <taxon>Bacteria</taxon>
        <taxon>Pseudomonadati</taxon>
        <taxon>Pseudomonadota</taxon>
        <taxon>Alphaproteobacteria</taxon>
        <taxon>Rhodobacterales</taxon>
        <taxon>Paracoccaceae</taxon>
        <taxon>Pseudorhodobacter</taxon>
    </lineage>
</organism>
<dbReference type="InterPro" id="IPR000620">
    <property type="entry name" value="EamA_dom"/>
</dbReference>
<dbReference type="InterPro" id="IPR037185">
    <property type="entry name" value="EmrE-like"/>
</dbReference>
<reference evidence="8 9" key="1">
    <citation type="submission" date="2016-10" db="EMBL/GenBank/DDBJ databases">
        <authorList>
            <person name="de Groot N.N."/>
        </authorList>
    </citation>
    <scope>NUCLEOTIDE SEQUENCE [LARGE SCALE GENOMIC DNA]</scope>
    <source>
        <strain evidence="8 9">CGMCC 1.10836</strain>
    </source>
</reference>
<evidence type="ECO:0000256" key="3">
    <source>
        <dbReference type="ARBA" id="ARBA00022692"/>
    </source>
</evidence>
<comment type="similarity">
    <text evidence="2">Belongs to the drug/metabolite transporter (DMT) superfamily. 10 TMS drug/metabolite exporter (DME) (TC 2.A.7.3) family.</text>
</comment>
<evidence type="ECO:0000256" key="2">
    <source>
        <dbReference type="ARBA" id="ARBA00009853"/>
    </source>
</evidence>
<feature type="transmembrane region" description="Helical" evidence="6">
    <location>
        <begin position="179"/>
        <end position="203"/>
    </location>
</feature>
<evidence type="ECO:0000313" key="9">
    <source>
        <dbReference type="Proteomes" id="UP000183002"/>
    </source>
</evidence>
<dbReference type="EMBL" id="FOCO01000009">
    <property type="protein sequence ID" value="SEN21935.1"/>
    <property type="molecule type" value="Genomic_DNA"/>
</dbReference>